<evidence type="ECO:0000313" key="2">
    <source>
        <dbReference type="Proteomes" id="UP001432180"/>
    </source>
</evidence>
<gene>
    <name evidence="1" type="ORF">Thiowin_03347</name>
</gene>
<sequence>MDISLSFYFIPIIFGEDRENEIKHGLVFAIDTMTAYHMIRHAVNIFYKGNTADPIIGFKYLNFMLALK</sequence>
<accession>A0ABZ0SE07</accession>
<organism evidence="1 2">
    <name type="scientific">Thiorhodovibrio winogradskyi</name>
    <dbReference type="NCBI Taxonomy" id="77007"/>
    <lineage>
        <taxon>Bacteria</taxon>
        <taxon>Pseudomonadati</taxon>
        <taxon>Pseudomonadota</taxon>
        <taxon>Gammaproteobacteria</taxon>
        <taxon>Chromatiales</taxon>
        <taxon>Chromatiaceae</taxon>
        <taxon>Thiorhodovibrio</taxon>
    </lineage>
</organism>
<keyword evidence="2" id="KW-1185">Reference proteome</keyword>
<protein>
    <submittedName>
        <fullName evidence="1">Uncharacterized protein</fullName>
    </submittedName>
</protein>
<dbReference type="Proteomes" id="UP001432180">
    <property type="component" value="Chromosome"/>
</dbReference>
<proteinExistence type="predicted"/>
<name>A0ABZ0SE07_9GAMM</name>
<dbReference type="EMBL" id="CP121472">
    <property type="protein sequence ID" value="WPL18281.1"/>
    <property type="molecule type" value="Genomic_DNA"/>
</dbReference>
<evidence type="ECO:0000313" key="1">
    <source>
        <dbReference type="EMBL" id="WPL18281.1"/>
    </source>
</evidence>
<reference evidence="1 2" key="1">
    <citation type="journal article" date="2023" name="Microorganisms">
        <title>Thiorhodovibrio frisius and Trv. litoralis spp. nov., Two Novel Members from a Clade of Fastidious Purple Sulfur Bacteria That Exhibit Unique Red-Shifted Light-Harvesting Capabilities.</title>
        <authorList>
            <person name="Methner A."/>
            <person name="Kuzyk S.B."/>
            <person name="Petersen J."/>
            <person name="Bauer S."/>
            <person name="Brinkmann H."/>
            <person name="Sichau K."/>
            <person name="Wanner G."/>
            <person name="Wolf J."/>
            <person name="Neumann-Schaal M."/>
            <person name="Henke P."/>
            <person name="Tank M."/>
            <person name="Sproer C."/>
            <person name="Bunk B."/>
            <person name="Overmann J."/>
        </authorList>
    </citation>
    <scope>NUCLEOTIDE SEQUENCE [LARGE SCALE GENOMIC DNA]</scope>
    <source>
        <strain evidence="1 2">DSM 6702</strain>
    </source>
</reference>